<keyword evidence="1" id="KW-0812">Transmembrane</keyword>
<feature type="transmembrane region" description="Helical" evidence="1">
    <location>
        <begin position="15"/>
        <end position="34"/>
    </location>
</feature>
<evidence type="ECO:0000313" key="2">
    <source>
        <dbReference type="EMBL" id="JAD99785.1"/>
    </source>
</evidence>
<proteinExistence type="predicted"/>
<name>A0A0A9EPI4_ARUDO</name>
<protein>
    <submittedName>
        <fullName evidence="2">Pco129562</fullName>
    </submittedName>
</protein>
<evidence type="ECO:0000256" key="1">
    <source>
        <dbReference type="SAM" id="Phobius"/>
    </source>
</evidence>
<accession>A0A0A9EPI4</accession>
<sequence length="90" mass="9833">MIGSGTSPLLTSGPLVSSMMAITFPSVFCALYSFTKSITTWCDWWSPWDIFSRATFIPASASFQIISRVFVEGPIVQTILVFLLEFAAAA</sequence>
<keyword evidence="1" id="KW-0472">Membrane</keyword>
<dbReference type="AlphaFoldDB" id="A0A0A9EPI4"/>
<organism evidence="2">
    <name type="scientific">Arundo donax</name>
    <name type="common">Giant reed</name>
    <name type="synonym">Donax arundinaceus</name>
    <dbReference type="NCBI Taxonomy" id="35708"/>
    <lineage>
        <taxon>Eukaryota</taxon>
        <taxon>Viridiplantae</taxon>
        <taxon>Streptophyta</taxon>
        <taxon>Embryophyta</taxon>
        <taxon>Tracheophyta</taxon>
        <taxon>Spermatophyta</taxon>
        <taxon>Magnoliopsida</taxon>
        <taxon>Liliopsida</taxon>
        <taxon>Poales</taxon>
        <taxon>Poaceae</taxon>
        <taxon>PACMAD clade</taxon>
        <taxon>Arundinoideae</taxon>
        <taxon>Arundineae</taxon>
        <taxon>Arundo</taxon>
    </lineage>
</organism>
<keyword evidence="1" id="KW-1133">Transmembrane helix</keyword>
<reference evidence="2" key="1">
    <citation type="submission" date="2014-09" db="EMBL/GenBank/DDBJ databases">
        <authorList>
            <person name="Magalhaes I.L.F."/>
            <person name="Oliveira U."/>
            <person name="Santos F.R."/>
            <person name="Vidigal T.H.D.A."/>
            <person name="Brescovit A.D."/>
            <person name="Santos A.J."/>
        </authorList>
    </citation>
    <scope>NUCLEOTIDE SEQUENCE</scope>
    <source>
        <tissue evidence="2">Shoot tissue taken approximately 20 cm above the soil surface</tissue>
    </source>
</reference>
<reference evidence="2" key="2">
    <citation type="journal article" date="2015" name="Data Brief">
        <title>Shoot transcriptome of the giant reed, Arundo donax.</title>
        <authorList>
            <person name="Barrero R.A."/>
            <person name="Guerrero F.D."/>
            <person name="Moolhuijzen P."/>
            <person name="Goolsby J.A."/>
            <person name="Tidwell J."/>
            <person name="Bellgard S.E."/>
            <person name="Bellgard M.I."/>
        </authorList>
    </citation>
    <scope>NUCLEOTIDE SEQUENCE</scope>
    <source>
        <tissue evidence="2">Shoot tissue taken approximately 20 cm above the soil surface</tissue>
    </source>
</reference>
<dbReference type="EMBL" id="GBRH01198110">
    <property type="protein sequence ID" value="JAD99785.1"/>
    <property type="molecule type" value="Transcribed_RNA"/>
</dbReference>